<feature type="region of interest" description="Disordered" evidence="6">
    <location>
        <begin position="64"/>
        <end position="85"/>
    </location>
</feature>
<reference evidence="8 9" key="1">
    <citation type="journal article" date="2016" name="Mol. Biol. Evol.">
        <title>Comparative Genomics of Early-Diverging Mushroom-Forming Fungi Provides Insights into the Origins of Lignocellulose Decay Capabilities.</title>
        <authorList>
            <person name="Nagy L.G."/>
            <person name="Riley R."/>
            <person name="Tritt A."/>
            <person name="Adam C."/>
            <person name="Daum C."/>
            <person name="Floudas D."/>
            <person name="Sun H."/>
            <person name="Yadav J.S."/>
            <person name="Pangilinan J."/>
            <person name="Larsson K.H."/>
            <person name="Matsuura K."/>
            <person name="Barry K."/>
            <person name="Labutti K."/>
            <person name="Kuo R."/>
            <person name="Ohm R.A."/>
            <person name="Bhattacharya S.S."/>
            <person name="Shirouzu T."/>
            <person name="Yoshinaga Y."/>
            <person name="Martin F.M."/>
            <person name="Grigoriev I.V."/>
            <person name="Hibbett D.S."/>
        </authorList>
    </citation>
    <scope>NUCLEOTIDE SEQUENCE [LARGE SCALE GENOMIC DNA]</scope>
    <source>
        <strain evidence="8 9">TUFC12733</strain>
    </source>
</reference>
<dbReference type="Proteomes" id="UP000076738">
    <property type="component" value="Unassembled WGS sequence"/>
</dbReference>
<dbReference type="InterPro" id="IPR004166">
    <property type="entry name" value="a-kinase_dom"/>
</dbReference>
<dbReference type="Pfam" id="PF02816">
    <property type="entry name" value="Alpha_kinase"/>
    <property type="match status" value="1"/>
</dbReference>
<keyword evidence="2" id="KW-0808">Transferase</keyword>
<dbReference type="PANTHER" id="PTHR45992">
    <property type="entry name" value="EUKARYOTIC ELONGATION FACTOR 2 KINASE-RELATED"/>
    <property type="match status" value="1"/>
</dbReference>
<feature type="region of interest" description="Disordered" evidence="6">
    <location>
        <begin position="352"/>
        <end position="396"/>
    </location>
</feature>
<feature type="region of interest" description="Disordered" evidence="6">
    <location>
        <begin position="740"/>
        <end position="775"/>
    </location>
</feature>
<keyword evidence="4" id="KW-0418">Kinase</keyword>
<dbReference type="InterPro" id="IPR051852">
    <property type="entry name" value="Alpha-type_PK"/>
</dbReference>
<keyword evidence="9" id="KW-1185">Reference proteome</keyword>
<name>A0A167MZ94_CALVF</name>
<dbReference type="PROSITE" id="PS51158">
    <property type="entry name" value="ALPHA_KINASE"/>
    <property type="match status" value="1"/>
</dbReference>
<dbReference type="GO" id="GO:1903013">
    <property type="term" value="P:response to differentiation-inducing factor 1"/>
    <property type="evidence" value="ECO:0007669"/>
    <property type="project" value="TreeGrafter"/>
</dbReference>
<feature type="domain" description="Alpha-type protein kinase" evidence="7">
    <location>
        <begin position="424"/>
        <end position="708"/>
    </location>
</feature>
<gene>
    <name evidence="8" type="ORF">CALVIDRAFT_527079</name>
</gene>
<keyword evidence="1" id="KW-0723">Serine/threonine-protein kinase</keyword>
<evidence type="ECO:0000256" key="2">
    <source>
        <dbReference type="ARBA" id="ARBA00022679"/>
    </source>
</evidence>
<organism evidence="8 9">
    <name type="scientific">Calocera viscosa (strain TUFC12733)</name>
    <dbReference type="NCBI Taxonomy" id="1330018"/>
    <lineage>
        <taxon>Eukaryota</taxon>
        <taxon>Fungi</taxon>
        <taxon>Dikarya</taxon>
        <taxon>Basidiomycota</taxon>
        <taxon>Agaricomycotina</taxon>
        <taxon>Dacrymycetes</taxon>
        <taxon>Dacrymycetales</taxon>
        <taxon>Dacrymycetaceae</taxon>
        <taxon>Calocera</taxon>
    </lineage>
</organism>
<dbReference type="Gene3D" id="3.20.200.10">
    <property type="entry name" value="MHCK/EF2 kinase"/>
    <property type="match status" value="1"/>
</dbReference>
<evidence type="ECO:0000259" key="7">
    <source>
        <dbReference type="PROSITE" id="PS51158"/>
    </source>
</evidence>
<evidence type="ECO:0000313" key="9">
    <source>
        <dbReference type="Proteomes" id="UP000076738"/>
    </source>
</evidence>
<protein>
    <recommendedName>
        <fullName evidence="7">Alpha-type protein kinase domain-containing protein</fullName>
    </recommendedName>
</protein>
<dbReference type="GO" id="GO:0031037">
    <property type="term" value="P:myosin II filament disassembly"/>
    <property type="evidence" value="ECO:0007669"/>
    <property type="project" value="TreeGrafter"/>
</dbReference>
<dbReference type="GO" id="GO:0004674">
    <property type="term" value="F:protein serine/threonine kinase activity"/>
    <property type="evidence" value="ECO:0007669"/>
    <property type="project" value="UniProtKB-KW"/>
</dbReference>
<dbReference type="PANTHER" id="PTHR45992:SF2">
    <property type="entry name" value="EUKARYOTIC ELONGATION FACTOR 2 KINASE"/>
    <property type="match status" value="1"/>
</dbReference>
<dbReference type="GO" id="GO:0005524">
    <property type="term" value="F:ATP binding"/>
    <property type="evidence" value="ECO:0007669"/>
    <property type="project" value="UniProtKB-KW"/>
</dbReference>
<dbReference type="InterPro" id="IPR011009">
    <property type="entry name" value="Kinase-like_dom_sf"/>
</dbReference>
<proteinExistence type="predicted"/>
<accession>A0A167MZ94</accession>
<evidence type="ECO:0000256" key="4">
    <source>
        <dbReference type="ARBA" id="ARBA00022777"/>
    </source>
</evidence>
<feature type="compositionally biased region" description="Basic and acidic residues" evidence="6">
    <location>
        <begin position="740"/>
        <end position="757"/>
    </location>
</feature>
<dbReference type="AlphaFoldDB" id="A0A167MZ94"/>
<dbReference type="STRING" id="1330018.A0A167MZ94"/>
<evidence type="ECO:0000313" key="8">
    <source>
        <dbReference type="EMBL" id="KZO97193.1"/>
    </source>
</evidence>
<dbReference type="OrthoDB" id="301415at2759"/>
<keyword evidence="5" id="KW-0067">ATP-binding</keyword>
<feature type="region of interest" description="Disordered" evidence="6">
    <location>
        <begin position="792"/>
        <end position="812"/>
    </location>
</feature>
<feature type="compositionally biased region" description="Basic and acidic residues" evidence="6">
    <location>
        <begin position="64"/>
        <end position="77"/>
    </location>
</feature>
<dbReference type="EMBL" id="KV417281">
    <property type="protein sequence ID" value="KZO97193.1"/>
    <property type="molecule type" value="Genomic_DNA"/>
</dbReference>
<dbReference type="SUPFAM" id="SSF56112">
    <property type="entry name" value="Protein kinase-like (PK-like)"/>
    <property type="match status" value="1"/>
</dbReference>
<evidence type="ECO:0000256" key="1">
    <source>
        <dbReference type="ARBA" id="ARBA00022527"/>
    </source>
</evidence>
<sequence>MDNLPPNRIIEPTGDPNADKLVVCHYCKRMVARNNRVAELNAYTGRLARWCCLACNEEIIQKDKTARRQATEARQTETRSASQATQQPYSAYAGKFIWNIIPAESNLACEAAARNEHVARMGHVNIPGIHNGIVNAQCGSVYGPPRPNIGYQGVTTPTAVPQMGQGVSRGHGFGAAIGYNASYALHGQEKFLQSQRTYANPQVVAIKVELRWGARGKGEGKPITDSREGINVDVASITAEELRQLVINTLYPHLQKAIPDITQAELRQLKIRSDHLWMDLEGGGAYNRPLANLPEYAQASTGKARPKPAMVCLVIPRELDELFTPRHRDPTPCGPERSLSPISLDRLERDLAEPSLPNDPLDGYDIEPKTPPQTVSSKRPRAPSSPHTPTNPPAFKRHMSQMYVSPDAVKTREMLEMQSGENLEAPKLTERWDTVHVADIPAKTWVELTTENYTPSDLGYLEPLFSGTLKTSLAVLASSSFKEARQGRLRVDRCDGLERSTSLGKEQYQDVAIKNFWTLNMGKVVRYPHLKEAQLVGTEVNAHVHARAMVEHAYGWIERALASATQAPPFTILRFRFVDVVVVHSPEKLAHNRRLYIVEEFIDGDFVKYLHNASATPPPTLSPEDMEKALFLAFLQHVIYENTTGRMAVISDLQGAGMLLTDPQILTHPYLRSDLFAGGNTIDGFANWTASHACGKYCKWFKLPVVPPIGQDGVAQITYNIRSRFFIRLSRLKAANDQRVKGFDDDSRDSIEDRVGQDDSPGDGEEDSVKARHFVSRMRRQNRQELLENAQKIRRVQGSRMKPPWTVRKEWP</sequence>
<evidence type="ECO:0000256" key="3">
    <source>
        <dbReference type="ARBA" id="ARBA00022741"/>
    </source>
</evidence>
<evidence type="ECO:0000256" key="5">
    <source>
        <dbReference type="ARBA" id="ARBA00022840"/>
    </source>
</evidence>
<keyword evidence="3" id="KW-0547">Nucleotide-binding</keyword>
<dbReference type="SMART" id="SM00811">
    <property type="entry name" value="Alpha_kinase"/>
    <property type="match status" value="1"/>
</dbReference>
<evidence type="ECO:0000256" key="6">
    <source>
        <dbReference type="SAM" id="MobiDB-lite"/>
    </source>
</evidence>